<evidence type="ECO:0000313" key="17">
    <source>
        <dbReference type="Proteomes" id="UP000770661"/>
    </source>
</evidence>
<evidence type="ECO:0000256" key="1">
    <source>
        <dbReference type="ARBA" id="ARBA00010497"/>
    </source>
</evidence>
<dbReference type="GO" id="GO:0008270">
    <property type="term" value="F:zinc ion binding"/>
    <property type="evidence" value="ECO:0007669"/>
    <property type="project" value="UniProtKB-UniRule"/>
</dbReference>
<evidence type="ECO:0000256" key="11">
    <source>
        <dbReference type="ARBA" id="ARBA00050225"/>
    </source>
</evidence>
<feature type="domain" description="Prenyltransferase alpha-alpha toroid" evidence="15">
    <location>
        <begin position="58"/>
        <end position="388"/>
    </location>
</feature>
<dbReference type="InterPro" id="IPR045089">
    <property type="entry name" value="PGGT1B-like"/>
</dbReference>
<dbReference type="GO" id="GO:0004660">
    <property type="term" value="F:protein farnesyltransferase activity"/>
    <property type="evidence" value="ECO:0007669"/>
    <property type="project" value="UniProtKB-UniRule"/>
</dbReference>
<evidence type="ECO:0000256" key="13">
    <source>
        <dbReference type="ARBA" id="ARBA00064192"/>
    </source>
</evidence>
<keyword evidence="17" id="KW-1185">Reference proteome</keyword>
<evidence type="ECO:0000256" key="10">
    <source>
        <dbReference type="ARBA" id="ARBA00023098"/>
    </source>
</evidence>
<keyword evidence="8" id="KW-0677">Repeat</keyword>
<evidence type="ECO:0000256" key="2">
    <source>
        <dbReference type="ARBA" id="ARBA00012702"/>
    </source>
</evidence>
<dbReference type="SUPFAM" id="SSF48239">
    <property type="entry name" value="Terpenoid cyclases/Protein prenyltransferases"/>
    <property type="match status" value="1"/>
</dbReference>
<comment type="subunit">
    <text evidence="14">Heterodimer of an alpha and a beta subunit.</text>
</comment>
<organism evidence="16 17">
    <name type="scientific">Chionoecetes opilio</name>
    <name type="common">Atlantic snow crab</name>
    <name type="synonym">Cancer opilio</name>
    <dbReference type="NCBI Taxonomy" id="41210"/>
    <lineage>
        <taxon>Eukaryota</taxon>
        <taxon>Metazoa</taxon>
        <taxon>Ecdysozoa</taxon>
        <taxon>Arthropoda</taxon>
        <taxon>Crustacea</taxon>
        <taxon>Multicrustacea</taxon>
        <taxon>Malacostraca</taxon>
        <taxon>Eumalacostraca</taxon>
        <taxon>Eucarida</taxon>
        <taxon>Decapoda</taxon>
        <taxon>Pleocyemata</taxon>
        <taxon>Brachyura</taxon>
        <taxon>Eubrachyura</taxon>
        <taxon>Majoidea</taxon>
        <taxon>Majidae</taxon>
        <taxon>Chionoecetes</taxon>
    </lineage>
</organism>
<dbReference type="Proteomes" id="UP000770661">
    <property type="component" value="Unassembled WGS sequence"/>
</dbReference>
<reference evidence="16" key="1">
    <citation type="submission" date="2020-07" db="EMBL/GenBank/DDBJ databases">
        <title>The High-quality genome of the commercially important snow crab, Chionoecetes opilio.</title>
        <authorList>
            <person name="Jeong J.-H."/>
            <person name="Ryu S."/>
        </authorList>
    </citation>
    <scope>NUCLEOTIDE SEQUENCE</scope>
    <source>
        <strain evidence="16">MADBK_172401_WGS</strain>
        <tissue evidence="16">Digestive gland</tissue>
    </source>
</reference>
<dbReference type="EC" id="2.5.1.58" evidence="2 14"/>
<evidence type="ECO:0000313" key="16">
    <source>
        <dbReference type="EMBL" id="KAG0695889.1"/>
    </source>
</evidence>
<dbReference type="GO" id="GO:0097354">
    <property type="term" value="P:prenylation"/>
    <property type="evidence" value="ECO:0007669"/>
    <property type="project" value="UniProtKB-UniRule"/>
</dbReference>
<gene>
    <name evidence="16" type="primary">FNTB</name>
    <name evidence="16" type="ORF">GWK47_026742</name>
</gene>
<comment type="catalytic activity">
    <reaction evidence="11">
        <text>L-cysteinyl-[protein] + (2E,6E)-farnesyl diphosphate = S-(2E,6E)-farnesyl-L-cysteinyl-[protein] + diphosphate</text>
        <dbReference type="Rhea" id="RHEA:13345"/>
        <dbReference type="Rhea" id="RHEA-COMP:10131"/>
        <dbReference type="Rhea" id="RHEA-COMP:11535"/>
        <dbReference type="ChEBI" id="CHEBI:29950"/>
        <dbReference type="ChEBI" id="CHEBI:33019"/>
        <dbReference type="ChEBI" id="CHEBI:86019"/>
        <dbReference type="ChEBI" id="CHEBI:175763"/>
        <dbReference type="EC" id="2.5.1.58"/>
    </reaction>
</comment>
<dbReference type="PANTHER" id="PTHR11774">
    <property type="entry name" value="GERANYLGERANYL TRANSFERASE TYPE BETA SUBUNIT"/>
    <property type="match status" value="1"/>
</dbReference>
<keyword evidence="4" id="KW-0597">Phosphoprotein</keyword>
<sequence>MADDALWCSHVHSGEERVNDGGVATVSSAEQAKVEKNVGAMLSCFLNIGEHDSKEPLLERERHIAYLRRGLKHLPEGFVSLDASRPWLVYWAVHALEVLEARLTEAEASAIVDFLKHCQNPKGGFGGGPGQYSHLAPTYAAVNALVIIGTKEAYDAINRETLQDYLWTVRTEEGSFVMHEGGEVDIRGVYCAVSVARLTNISTQGLFAGTPHWIMRCQSYEGGFSGAPGMEAHGGYTFCGLAALTLLHAHHLCDTPALLRWAVNRQMRFEGGFQGRTNKLVDGCYSFWQGGLFPIMHTLLAQEDAQNLSGEHWMFNQEALQEYLLVCCQHSRGGLIDKPGKGPDFYHTCYTLSGMSVAQHFITTAIHKKCIVGHASNELIPVHALYNVGVEAAVMASQYFNNLPVPPSRPGSCEEEGKGQS</sequence>
<dbReference type="InterPro" id="IPR001330">
    <property type="entry name" value="Prenyltrans"/>
</dbReference>
<dbReference type="AlphaFoldDB" id="A0A8J8WMM8"/>
<evidence type="ECO:0000256" key="3">
    <source>
        <dbReference type="ARBA" id="ARBA00015798"/>
    </source>
</evidence>
<keyword evidence="5 14" id="KW-0637">Prenyltransferase</keyword>
<evidence type="ECO:0000256" key="14">
    <source>
        <dbReference type="RuleBase" id="RU365056"/>
    </source>
</evidence>
<evidence type="ECO:0000256" key="7">
    <source>
        <dbReference type="ARBA" id="ARBA00022723"/>
    </source>
</evidence>
<evidence type="ECO:0000259" key="15">
    <source>
        <dbReference type="Pfam" id="PF00432"/>
    </source>
</evidence>
<dbReference type="PANTHER" id="PTHR11774:SF6">
    <property type="entry name" value="PROTEIN FARNESYLTRANSFERASE SUBUNIT BETA"/>
    <property type="match status" value="1"/>
</dbReference>
<dbReference type="FunFam" id="1.50.10.20:FF:000007">
    <property type="entry name" value="Protein farnesyltransferase subunit beta"/>
    <property type="match status" value="1"/>
</dbReference>
<dbReference type="OrthoDB" id="10261146at2759"/>
<evidence type="ECO:0000256" key="12">
    <source>
        <dbReference type="ARBA" id="ARBA00055850"/>
    </source>
</evidence>
<evidence type="ECO:0000256" key="6">
    <source>
        <dbReference type="ARBA" id="ARBA00022679"/>
    </source>
</evidence>
<comment type="function">
    <text evidence="14">Catalyzes the transfer of a farnesyl moiety from farnesyl diphosphate to a cysteine at the fourth position from the C-terminus of several proteins. The beta subunit is responsible for peptide-binding.</text>
</comment>
<dbReference type="EMBL" id="JACEEZ010025955">
    <property type="protein sequence ID" value="KAG0695889.1"/>
    <property type="molecule type" value="Genomic_DNA"/>
</dbReference>
<evidence type="ECO:0000256" key="5">
    <source>
        <dbReference type="ARBA" id="ARBA00022602"/>
    </source>
</evidence>
<dbReference type="GO" id="GO:0006629">
    <property type="term" value="P:lipid metabolic process"/>
    <property type="evidence" value="ECO:0007669"/>
    <property type="project" value="UniProtKB-KW"/>
</dbReference>
<keyword evidence="9 14" id="KW-0862">Zinc</keyword>
<protein>
    <recommendedName>
        <fullName evidence="3 14">Protein farnesyltransferase subunit beta</fullName>
        <shortName evidence="14">FTase-beta</shortName>
        <ecNumber evidence="2 14">2.5.1.58</ecNumber>
    </recommendedName>
</protein>
<accession>A0A8J8WMM8</accession>
<name>A0A8J8WMM8_CHIOP</name>
<evidence type="ECO:0000256" key="8">
    <source>
        <dbReference type="ARBA" id="ARBA00022737"/>
    </source>
</evidence>
<dbReference type="InterPro" id="IPR008930">
    <property type="entry name" value="Terpenoid_cyclase/PrenylTrfase"/>
</dbReference>
<evidence type="ECO:0000256" key="9">
    <source>
        <dbReference type="ARBA" id="ARBA00022833"/>
    </source>
</evidence>
<comment type="caution">
    <text evidence="16">The sequence shown here is derived from an EMBL/GenBank/DDBJ whole genome shotgun (WGS) entry which is preliminary data.</text>
</comment>
<dbReference type="Pfam" id="PF00432">
    <property type="entry name" value="Prenyltrans"/>
    <property type="match status" value="1"/>
</dbReference>
<keyword evidence="7 14" id="KW-0479">Metal-binding</keyword>
<evidence type="ECO:0000256" key="4">
    <source>
        <dbReference type="ARBA" id="ARBA00022553"/>
    </source>
</evidence>
<dbReference type="InterPro" id="IPR026872">
    <property type="entry name" value="FTB"/>
</dbReference>
<dbReference type="GO" id="GO:0005965">
    <property type="term" value="C:protein farnesyltransferase complex"/>
    <property type="evidence" value="ECO:0007669"/>
    <property type="project" value="UniProtKB-UniRule"/>
</dbReference>
<proteinExistence type="inferred from homology"/>
<dbReference type="Gene3D" id="1.50.10.20">
    <property type="match status" value="1"/>
</dbReference>
<keyword evidence="6 14" id="KW-0808">Transferase</keyword>
<dbReference type="CDD" id="cd02893">
    <property type="entry name" value="FTase"/>
    <property type="match status" value="1"/>
</dbReference>
<comment type="cofactor">
    <cofactor evidence="14">
        <name>Zn(2+)</name>
        <dbReference type="ChEBI" id="CHEBI:29105"/>
    </cofactor>
    <text evidence="14">Binds 1 zinc ion per subunit.</text>
</comment>
<comment type="similarity">
    <text evidence="1 14">Belongs to the protein prenyltransferase subunit beta family.</text>
</comment>
<comment type="subunit">
    <text evidence="13">Heterodimer of FNTA and FNTB.</text>
</comment>
<keyword evidence="10" id="KW-0443">Lipid metabolism</keyword>
<comment type="function">
    <text evidence="12">Essential subunit of the farnesyltransferase complex. Catalyzes the transfer of a farnesyl moiety from farnesyl diphosphate to a cysteine at the fourth position from the C-terminus of several proteins having the C-terminal sequence Cys-aliphatic-aliphatic-X.</text>
</comment>